<organism evidence="2 3">
    <name type="scientific">Rhizobium lemnae</name>
    <dbReference type="NCBI Taxonomy" id="1214924"/>
    <lineage>
        <taxon>Bacteria</taxon>
        <taxon>Pseudomonadati</taxon>
        <taxon>Pseudomonadota</taxon>
        <taxon>Alphaproteobacteria</taxon>
        <taxon>Hyphomicrobiales</taxon>
        <taxon>Rhizobiaceae</taxon>
        <taxon>Rhizobium/Agrobacterium group</taxon>
        <taxon>Rhizobium</taxon>
    </lineage>
</organism>
<reference evidence="3" key="1">
    <citation type="journal article" date="2019" name="Int. J. Syst. Evol. Microbiol.">
        <title>The Global Catalogue of Microorganisms (GCM) 10K type strain sequencing project: providing services to taxonomists for standard genome sequencing and annotation.</title>
        <authorList>
            <consortium name="The Broad Institute Genomics Platform"/>
            <consortium name="The Broad Institute Genome Sequencing Center for Infectious Disease"/>
            <person name="Wu L."/>
            <person name="Ma J."/>
        </authorList>
    </citation>
    <scope>NUCLEOTIDE SEQUENCE [LARGE SCALE GENOMIC DNA]</scope>
    <source>
        <strain evidence="3">TBRC 5781</strain>
    </source>
</reference>
<protein>
    <submittedName>
        <fullName evidence="2">Uncharacterized protein</fullName>
    </submittedName>
</protein>
<accession>A0ABV8EE94</accession>
<dbReference type="Proteomes" id="UP001595697">
    <property type="component" value="Unassembled WGS sequence"/>
</dbReference>
<proteinExistence type="predicted"/>
<evidence type="ECO:0000313" key="2">
    <source>
        <dbReference type="EMBL" id="MFC3970430.1"/>
    </source>
</evidence>
<dbReference type="RefSeq" id="WP_247262441.1">
    <property type="nucleotide sequence ID" value="NZ_JALJQZ010000050.1"/>
</dbReference>
<feature type="compositionally biased region" description="Polar residues" evidence="1">
    <location>
        <begin position="1"/>
        <end position="27"/>
    </location>
</feature>
<evidence type="ECO:0000313" key="3">
    <source>
        <dbReference type="Proteomes" id="UP001595697"/>
    </source>
</evidence>
<name>A0ABV8EE94_9HYPH</name>
<evidence type="ECO:0000256" key="1">
    <source>
        <dbReference type="SAM" id="MobiDB-lite"/>
    </source>
</evidence>
<gene>
    <name evidence="2" type="ORF">ACFOVS_20305</name>
</gene>
<feature type="region of interest" description="Disordered" evidence="1">
    <location>
        <begin position="1"/>
        <end position="34"/>
    </location>
</feature>
<sequence length="70" mass="7260">MEISGNSTASAGWPSSTDAANTDSTAGTGKISPDGKAFTSMLINGLLENEDLQKKIFDPLNEAIEEGKGE</sequence>
<dbReference type="EMBL" id="JBHSBD010000103">
    <property type="protein sequence ID" value="MFC3970430.1"/>
    <property type="molecule type" value="Genomic_DNA"/>
</dbReference>
<keyword evidence="3" id="KW-1185">Reference proteome</keyword>
<comment type="caution">
    <text evidence="2">The sequence shown here is derived from an EMBL/GenBank/DDBJ whole genome shotgun (WGS) entry which is preliminary data.</text>
</comment>